<accession>A0AC61MMG1</accession>
<name>A0AC61MMG1_9FIRM</name>
<dbReference type="Proteomes" id="UP000595814">
    <property type="component" value="Chromosome"/>
</dbReference>
<dbReference type="EMBL" id="CP066744">
    <property type="protein sequence ID" value="QQK06905.1"/>
    <property type="molecule type" value="Genomic_DNA"/>
</dbReference>
<gene>
    <name evidence="1" type="ORF">JFY71_06020</name>
</gene>
<evidence type="ECO:0000313" key="1">
    <source>
        <dbReference type="EMBL" id="QQK06905.1"/>
    </source>
</evidence>
<protein>
    <submittedName>
        <fullName evidence="1">Uncharacterized protein</fullName>
    </submittedName>
</protein>
<sequence length="249" mass="28107">MINYMKSEIYRFNRKKTFSILLAITSILILSLVIVLNIAGRGSSTFEYNNIMFLYRNVVGEGPLIIMLGFIVSNILLGKDLNLIKASIHGGVSRSKIFWSKFLIGTGYYILLGIILVGITIILGQVFLKGTEDPGIKNYIMALLNMLPILISAFAISYTFGIFKIKSSSIIIFLLFVYGVLEPILNLFTGIFEPLTKILGYLPYAIFLNNLEYLRNKNVVFMSEAWIIGIIITIAVLIIGYRKFKKKDF</sequence>
<keyword evidence="2" id="KW-1185">Reference proteome</keyword>
<reference evidence="1 2" key="1">
    <citation type="journal article" date="2022" name="Int. J. Syst. Evol. Microbiol.">
        <title>Miniphocaeibacter halophilus sp. nov., an ammonium-tolerant acetate-producing bacterium isolated from a biogas system.</title>
        <authorList>
            <person name="Schnurer A."/>
            <person name="Singh A."/>
            <person name="Bi S."/>
            <person name="Qiao W."/>
            <person name="Westerholm M."/>
        </authorList>
    </citation>
    <scope>NUCLEOTIDE SEQUENCE [LARGE SCALE GENOMIC DNA]</scope>
    <source>
        <strain evidence="1 2">AMB_01</strain>
    </source>
</reference>
<organism evidence="1 2">
    <name type="scientific">Miniphocaeibacter halophilus</name>
    <dbReference type="NCBI Taxonomy" id="2931922"/>
    <lineage>
        <taxon>Bacteria</taxon>
        <taxon>Bacillati</taxon>
        <taxon>Bacillota</taxon>
        <taxon>Tissierellia</taxon>
        <taxon>Tissierellales</taxon>
        <taxon>Peptoniphilaceae</taxon>
        <taxon>Miniphocaeibacter</taxon>
    </lineage>
</organism>
<proteinExistence type="predicted"/>
<evidence type="ECO:0000313" key="2">
    <source>
        <dbReference type="Proteomes" id="UP000595814"/>
    </source>
</evidence>